<feature type="domain" description="RING-type" evidence="11">
    <location>
        <begin position="125"/>
        <end position="162"/>
    </location>
</feature>
<dbReference type="InterPro" id="IPR013083">
    <property type="entry name" value="Znf_RING/FYVE/PHD"/>
</dbReference>
<evidence type="ECO:0000256" key="6">
    <source>
        <dbReference type="ARBA" id="ARBA00022989"/>
    </source>
</evidence>
<keyword evidence="6 9" id="KW-1133">Transmembrane helix</keyword>
<comment type="similarity">
    <text evidence="8">Belongs to the RING-type zinc finger family. ATL subfamily.</text>
</comment>
<sequence length="371" mass="43074">MNQSSMTPLFLLHLIFFFFINGKAQSPSDNTEENLITNSQDSVNYNDPSLPFVIGVLSMIFSFYFILFLCVIFGHHVTSFLNTSHQTQDRIIRSTSRVSGVDKIVIKSLDKTVIECLKGSRDEIECAVCMAKFEDIEILKLLPKCKHLFHLDCIDLWLEEHSSNDLSQLPYSNSLRYLWDESETSSLEFYVHREENRHGSSRFSIGSNFRKTDDKAKEELPIQQNMDCDDINHEPLYKFNHKIVVSDVLFKNRWSDVSSSDLMFLNSEMLKEKSMEISRDNDQVMTINEEMNRKGLNHGSESKVLNSKDKISMSKIIVHPRYLKNGDSFLVENNQEKRLWLPIARKTVQWFVDREIRPPQSQGLAQKTLNV</sequence>
<keyword evidence="10" id="KW-0732">Signal</keyword>
<evidence type="ECO:0000256" key="4">
    <source>
        <dbReference type="ARBA" id="ARBA00022771"/>
    </source>
</evidence>
<evidence type="ECO:0000256" key="3">
    <source>
        <dbReference type="ARBA" id="ARBA00022723"/>
    </source>
</evidence>
<name>A0ABD3RJ63_9LAMI</name>
<keyword evidence="4" id="KW-0863">Zinc-finger</keyword>
<keyword evidence="3" id="KW-0479">Metal-binding</keyword>
<keyword evidence="2 9" id="KW-0812">Transmembrane</keyword>
<feature type="signal peptide" evidence="10">
    <location>
        <begin position="1"/>
        <end position="24"/>
    </location>
</feature>
<evidence type="ECO:0000313" key="12">
    <source>
        <dbReference type="EMBL" id="KAL3813042.1"/>
    </source>
</evidence>
<evidence type="ECO:0000313" key="13">
    <source>
        <dbReference type="Proteomes" id="UP001634393"/>
    </source>
</evidence>
<dbReference type="EMBL" id="JBJXBP010000008">
    <property type="protein sequence ID" value="KAL3813042.1"/>
    <property type="molecule type" value="Genomic_DNA"/>
</dbReference>
<reference evidence="12 13" key="1">
    <citation type="submission" date="2024-12" db="EMBL/GenBank/DDBJ databases">
        <title>The unique morphological basis and parallel evolutionary history of personate flowers in Penstemon.</title>
        <authorList>
            <person name="Depatie T.H."/>
            <person name="Wessinger C.A."/>
        </authorList>
    </citation>
    <scope>NUCLEOTIDE SEQUENCE [LARGE SCALE GENOMIC DNA]</scope>
    <source>
        <strain evidence="12">WTNN_2</strain>
        <tissue evidence="12">Leaf</tissue>
    </source>
</reference>
<evidence type="ECO:0000256" key="7">
    <source>
        <dbReference type="ARBA" id="ARBA00023136"/>
    </source>
</evidence>
<protein>
    <recommendedName>
        <fullName evidence="11">RING-type domain-containing protein</fullName>
    </recommendedName>
</protein>
<accession>A0ABD3RJ63</accession>
<comment type="caution">
    <text evidence="12">The sequence shown here is derived from an EMBL/GenBank/DDBJ whole genome shotgun (WGS) entry which is preliminary data.</text>
</comment>
<dbReference type="GO" id="GO:0016020">
    <property type="term" value="C:membrane"/>
    <property type="evidence" value="ECO:0007669"/>
    <property type="project" value="UniProtKB-SubCell"/>
</dbReference>
<dbReference type="PANTHER" id="PTHR46539">
    <property type="entry name" value="E3 UBIQUITIN-PROTEIN LIGASE ATL42"/>
    <property type="match status" value="1"/>
</dbReference>
<evidence type="ECO:0000256" key="8">
    <source>
        <dbReference type="ARBA" id="ARBA00024209"/>
    </source>
</evidence>
<dbReference type="Gene3D" id="3.30.40.10">
    <property type="entry name" value="Zinc/RING finger domain, C3HC4 (zinc finger)"/>
    <property type="match status" value="1"/>
</dbReference>
<feature type="transmembrane region" description="Helical" evidence="9">
    <location>
        <begin position="48"/>
        <end position="73"/>
    </location>
</feature>
<comment type="subcellular location">
    <subcellularLocation>
        <location evidence="1">Membrane</location>
    </subcellularLocation>
</comment>
<evidence type="ECO:0000256" key="1">
    <source>
        <dbReference type="ARBA" id="ARBA00004370"/>
    </source>
</evidence>
<keyword evidence="7 9" id="KW-0472">Membrane</keyword>
<evidence type="ECO:0000259" key="11">
    <source>
        <dbReference type="Pfam" id="PF13639"/>
    </source>
</evidence>
<organism evidence="12 13">
    <name type="scientific">Penstemon smallii</name>
    <dbReference type="NCBI Taxonomy" id="265156"/>
    <lineage>
        <taxon>Eukaryota</taxon>
        <taxon>Viridiplantae</taxon>
        <taxon>Streptophyta</taxon>
        <taxon>Embryophyta</taxon>
        <taxon>Tracheophyta</taxon>
        <taxon>Spermatophyta</taxon>
        <taxon>Magnoliopsida</taxon>
        <taxon>eudicotyledons</taxon>
        <taxon>Gunneridae</taxon>
        <taxon>Pentapetalae</taxon>
        <taxon>asterids</taxon>
        <taxon>lamiids</taxon>
        <taxon>Lamiales</taxon>
        <taxon>Plantaginaceae</taxon>
        <taxon>Cheloneae</taxon>
        <taxon>Penstemon</taxon>
    </lineage>
</organism>
<dbReference type="AlphaFoldDB" id="A0ABD3RJ63"/>
<feature type="chain" id="PRO_5044803908" description="RING-type domain-containing protein" evidence="10">
    <location>
        <begin position="25"/>
        <end position="371"/>
    </location>
</feature>
<keyword evidence="5" id="KW-0862">Zinc</keyword>
<evidence type="ECO:0000256" key="9">
    <source>
        <dbReference type="SAM" id="Phobius"/>
    </source>
</evidence>
<dbReference type="GO" id="GO:0008270">
    <property type="term" value="F:zinc ion binding"/>
    <property type="evidence" value="ECO:0007669"/>
    <property type="project" value="UniProtKB-KW"/>
</dbReference>
<dbReference type="Proteomes" id="UP001634393">
    <property type="component" value="Unassembled WGS sequence"/>
</dbReference>
<dbReference type="PANTHER" id="PTHR46539:SF1">
    <property type="entry name" value="E3 UBIQUITIN-PROTEIN LIGASE ATL42"/>
    <property type="match status" value="1"/>
</dbReference>
<dbReference type="InterPro" id="IPR001841">
    <property type="entry name" value="Znf_RING"/>
</dbReference>
<evidence type="ECO:0000256" key="5">
    <source>
        <dbReference type="ARBA" id="ARBA00022833"/>
    </source>
</evidence>
<dbReference type="Pfam" id="PF13639">
    <property type="entry name" value="zf-RING_2"/>
    <property type="match status" value="1"/>
</dbReference>
<keyword evidence="13" id="KW-1185">Reference proteome</keyword>
<evidence type="ECO:0000256" key="10">
    <source>
        <dbReference type="SAM" id="SignalP"/>
    </source>
</evidence>
<dbReference type="SUPFAM" id="SSF57850">
    <property type="entry name" value="RING/U-box"/>
    <property type="match status" value="1"/>
</dbReference>
<evidence type="ECO:0000256" key="2">
    <source>
        <dbReference type="ARBA" id="ARBA00022692"/>
    </source>
</evidence>
<gene>
    <name evidence="12" type="ORF">ACJIZ3_014310</name>
</gene>
<proteinExistence type="inferred from homology"/>